<evidence type="ECO:0000313" key="2">
    <source>
        <dbReference type="Proteomes" id="UP000636960"/>
    </source>
</evidence>
<dbReference type="InterPro" id="IPR009097">
    <property type="entry name" value="Cyclic_Pdiesterase"/>
</dbReference>
<dbReference type="Pfam" id="PF13563">
    <property type="entry name" value="2_5_RNA_ligase2"/>
    <property type="match status" value="1"/>
</dbReference>
<keyword evidence="2" id="KW-1185">Reference proteome</keyword>
<dbReference type="Proteomes" id="UP000636960">
    <property type="component" value="Unassembled WGS sequence"/>
</dbReference>
<dbReference type="SUPFAM" id="SSF55144">
    <property type="entry name" value="LigT-like"/>
    <property type="match status" value="1"/>
</dbReference>
<dbReference type="EMBL" id="BOMV01000077">
    <property type="protein sequence ID" value="GIE99818.1"/>
    <property type="molecule type" value="Genomic_DNA"/>
</dbReference>
<dbReference type="RefSeq" id="WP_203786841.1">
    <property type="nucleotide sequence ID" value="NZ_BOMV01000077.1"/>
</dbReference>
<evidence type="ECO:0000313" key="1">
    <source>
        <dbReference type="EMBL" id="GIE99818.1"/>
    </source>
</evidence>
<dbReference type="Gene3D" id="3.90.1140.10">
    <property type="entry name" value="Cyclic phosphodiesterase"/>
    <property type="match status" value="1"/>
</dbReference>
<accession>A0A919MY70</accession>
<gene>
    <name evidence="1" type="ORF">Ari01nite_72830</name>
</gene>
<evidence type="ECO:0008006" key="3">
    <source>
        <dbReference type="Google" id="ProtNLM"/>
    </source>
</evidence>
<dbReference type="AlphaFoldDB" id="A0A919MY70"/>
<proteinExistence type="predicted"/>
<reference evidence="1" key="1">
    <citation type="submission" date="2021-01" db="EMBL/GenBank/DDBJ databases">
        <title>Whole genome shotgun sequence of Actinoplanes rishiriensis NBRC 108556.</title>
        <authorList>
            <person name="Komaki H."/>
            <person name="Tamura T."/>
        </authorList>
    </citation>
    <scope>NUCLEOTIDE SEQUENCE</scope>
    <source>
        <strain evidence="1">NBRC 108556</strain>
    </source>
</reference>
<organism evidence="1 2">
    <name type="scientific">Paractinoplanes rishiriensis</name>
    <dbReference type="NCBI Taxonomy" id="1050105"/>
    <lineage>
        <taxon>Bacteria</taxon>
        <taxon>Bacillati</taxon>
        <taxon>Actinomycetota</taxon>
        <taxon>Actinomycetes</taxon>
        <taxon>Micromonosporales</taxon>
        <taxon>Micromonosporaceae</taxon>
        <taxon>Paractinoplanes</taxon>
    </lineage>
</organism>
<name>A0A919MY70_9ACTN</name>
<sequence>MAERGQTRSNGGWDRFQAITHLANHWNRPIGPRSFYWYLTFETSNDLKTLAARYQKAIQFPYYDLVPLHSLHITLDRVAFEDAADSHMIETVRVAAQRECKRLTPFSIEIQSVSGTPGAIGFDVHPDNAVRDIRDRLRNATLSVNRAAPTRGPEFDAHIAIAYCNSDGVSTTETIEAIRSLGPMRPVVVTMSKASLVLLERRTRSYHWKTISQVTFSS</sequence>
<comment type="caution">
    <text evidence="1">The sequence shown here is derived from an EMBL/GenBank/DDBJ whole genome shotgun (WGS) entry which is preliminary data.</text>
</comment>
<protein>
    <recommendedName>
        <fullName evidence="3">2'-5' RNA ligase</fullName>
    </recommendedName>
</protein>